<reference evidence="14 15" key="1">
    <citation type="submission" date="2009-01" db="EMBL/GenBank/DDBJ databases">
        <title>Complete sequence of Geobacter sp. FRC-32.</title>
        <authorList>
            <consortium name="US DOE Joint Genome Institute"/>
            <person name="Lucas S."/>
            <person name="Copeland A."/>
            <person name="Lapidus A."/>
            <person name="Glavina del Rio T."/>
            <person name="Dalin E."/>
            <person name="Tice H."/>
            <person name="Bruce D."/>
            <person name="Goodwin L."/>
            <person name="Pitluck S."/>
            <person name="Saunders E."/>
            <person name="Brettin T."/>
            <person name="Detter J.C."/>
            <person name="Han C."/>
            <person name="Larimer F."/>
            <person name="Land M."/>
            <person name="Hauser L."/>
            <person name="Kyrpides N."/>
            <person name="Ovchinnikova G."/>
            <person name="Kostka J."/>
            <person name="Richardson P."/>
        </authorList>
    </citation>
    <scope>NUCLEOTIDE SEQUENCE [LARGE SCALE GENOMIC DNA]</scope>
    <source>
        <strain evidence="15">DSM 22248 / JCM 15807 / FRC-32</strain>
    </source>
</reference>
<accession>B9M5W3</accession>
<dbReference type="SUPFAM" id="SSF51391">
    <property type="entry name" value="Thiamin phosphate synthase"/>
    <property type="match status" value="1"/>
</dbReference>
<comment type="catalytic activity">
    <reaction evidence="9 10 11">
        <text>2-[(2R,5Z)-2-carboxy-4-methylthiazol-5(2H)-ylidene]ethyl phosphate + 4-amino-2-methyl-5-(diphosphooxymethyl)pyrimidine + 2 H(+) = thiamine phosphate + CO2 + diphosphate</text>
        <dbReference type="Rhea" id="RHEA:47844"/>
        <dbReference type="ChEBI" id="CHEBI:15378"/>
        <dbReference type="ChEBI" id="CHEBI:16526"/>
        <dbReference type="ChEBI" id="CHEBI:33019"/>
        <dbReference type="ChEBI" id="CHEBI:37575"/>
        <dbReference type="ChEBI" id="CHEBI:57841"/>
        <dbReference type="ChEBI" id="CHEBI:62899"/>
        <dbReference type="EC" id="2.5.1.3"/>
    </reaction>
</comment>
<dbReference type="InterPro" id="IPR036206">
    <property type="entry name" value="ThiamineP_synth_sf"/>
</dbReference>
<sequence>MRSSSPWIDFDLYLITDRKQTGGRNLEFVVEDALRGGVRAIQLREKDLSSKELYELAYEMRKLTTRHNARLIINDRIDIALAVDADGVHLGYNSMPIYRARMVLGEKKLIGVSCHNQVQAIIAQEKGADFITFGPIYNTPSKALYGDPVGLKRLQEATNIVQIPIFALGGIKTDNVAEVMAAAPHGIGIVSAILSAEEPRLAARTLLSLLPAPESDLET</sequence>
<feature type="binding site" evidence="10">
    <location>
        <begin position="190"/>
        <end position="191"/>
    </location>
    <ligand>
        <name>2-[(2R,5Z)-2-carboxy-4-methylthiazol-5(2H)-ylidene]ethyl phosphate</name>
        <dbReference type="ChEBI" id="CHEBI:62899"/>
    </ligand>
</feature>
<dbReference type="OrthoDB" id="9810880at2"/>
<comment type="similarity">
    <text evidence="10 11">Belongs to the thiamine-phosphate synthase family.</text>
</comment>
<dbReference type="HOGENOM" id="CLU_018272_3_2_7"/>
<dbReference type="KEGG" id="geo:Geob_1586"/>
<evidence type="ECO:0000256" key="10">
    <source>
        <dbReference type="HAMAP-Rule" id="MF_00097"/>
    </source>
</evidence>
<dbReference type="FunFam" id="3.20.20.70:FF:000096">
    <property type="entry name" value="Thiamine-phosphate synthase"/>
    <property type="match status" value="1"/>
</dbReference>
<evidence type="ECO:0000256" key="12">
    <source>
        <dbReference type="RuleBase" id="RU004253"/>
    </source>
</evidence>
<dbReference type="eggNOG" id="COG0352">
    <property type="taxonomic scope" value="Bacteria"/>
</dbReference>
<comment type="catalytic activity">
    <reaction evidence="7 10 11">
        <text>4-methyl-5-(2-phosphooxyethyl)-thiazole + 4-amino-2-methyl-5-(diphosphooxymethyl)pyrimidine + H(+) = thiamine phosphate + diphosphate</text>
        <dbReference type="Rhea" id="RHEA:22328"/>
        <dbReference type="ChEBI" id="CHEBI:15378"/>
        <dbReference type="ChEBI" id="CHEBI:33019"/>
        <dbReference type="ChEBI" id="CHEBI:37575"/>
        <dbReference type="ChEBI" id="CHEBI:57841"/>
        <dbReference type="ChEBI" id="CHEBI:58296"/>
        <dbReference type="EC" id="2.5.1.3"/>
    </reaction>
</comment>
<keyword evidence="6 10" id="KW-0784">Thiamine biosynthesis</keyword>
<evidence type="ECO:0000256" key="3">
    <source>
        <dbReference type="ARBA" id="ARBA00022679"/>
    </source>
</evidence>
<dbReference type="AlphaFoldDB" id="B9M5W3"/>
<dbReference type="GO" id="GO:0004789">
    <property type="term" value="F:thiamine-phosphate diphosphorylase activity"/>
    <property type="evidence" value="ECO:0007669"/>
    <property type="project" value="UniProtKB-UniRule"/>
</dbReference>
<dbReference type="InterPro" id="IPR034291">
    <property type="entry name" value="TMP_synthase"/>
</dbReference>
<evidence type="ECO:0000256" key="9">
    <source>
        <dbReference type="ARBA" id="ARBA00047883"/>
    </source>
</evidence>
<dbReference type="GO" id="GO:0005737">
    <property type="term" value="C:cytoplasm"/>
    <property type="evidence" value="ECO:0007669"/>
    <property type="project" value="TreeGrafter"/>
</dbReference>
<keyword evidence="5 10" id="KW-0460">Magnesium</keyword>
<dbReference type="EMBL" id="CP001390">
    <property type="protein sequence ID" value="ACM19944.1"/>
    <property type="molecule type" value="Genomic_DNA"/>
</dbReference>
<feature type="binding site" evidence="10">
    <location>
        <begin position="139"/>
        <end position="141"/>
    </location>
    <ligand>
        <name>2-[(2R,5Z)-2-carboxy-4-methylthiazol-5(2H)-ylidene]ethyl phosphate</name>
        <dbReference type="ChEBI" id="CHEBI:62899"/>
    </ligand>
</feature>
<gene>
    <name evidence="10" type="primary">thiE</name>
    <name evidence="14" type="synonym">tenI</name>
    <name evidence="14" type="ordered locus">Geob_1586</name>
</gene>
<feature type="binding site" evidence="10">
    <location>
        <position position="113"/>
    </location>
    <ligand>
        <name>4-amino-2-methyl-5-(diphosphooxymethyl)pyrimidine</name>
        <dbReference type="ChEBI" id="CHEBI:57841"/>
    </ligand>
</feature>
<dbReference type="InterPro" id="IPR022998">
    <property type="entry name" value="ThiamineP_synth_TenI"/>
</dbReference>
<evidence type="ECO:0000259" key="13">
    <source>
        <dbReference type="Pfam" id="PF02581"/>
    </source>
</evidence>
<dbReference type="EC" id="2.5.1.3" evidence="10"/>
<keyword evidence="3 10" id="KW-0808">Transferase</keyword>
<evidence type="ECO:0000256" key="2">
    <source>
        <dbReference type="ARBA" id="ARBA00005165"/>
    </source>
</evidence>
<dbReference type="STRING" id="316067.Geob_1586"/>
<evidence type="ECO:0000256" key="6">
    <source>
        <dbReference type="ARBA" id="ARBA00022977"/>
    </source>
</evidence>
<feature type="binding site" evidence="10">
    <location>
        <position position="75"/>
    </location>
    <ligand>
        <name>Mg(2+)</name>
        <dbReference type="ChEBI" id="CHEBI:18420"/>
    </ligand>
</feature>
<dbReference type="RefSeq" id="WP_012646673.1">
    <property type="nucleotide sequence ID" value="NC_011979.1"/>
</dbReference>
<dbReference type="Proteomes" id="UP000007721">
    <property type="component" value="Chromosome"/>
</dbReference>
<dbReference type="CDD" id="cd00564">
    <property type="entry name" value="TMP_TenI"/>
    <property type="match status" value="1"/>
</dbReference>
<feature type="binding site" evidence="10">
    <location>
        <position position="142"/>
    </location>
    <ligand>
        <name>4-amino-2-methyl-5-(diphosphooxymethyl)pyrimidine</name>
        <dbReference type="ChEBI" id="CHEBI:57841"/>
    </ligand>
</feature>
<evidence type="ECO:0000256" key="11">
    <source>
        <dbReference type="RuleBase" id="RU003826"/>
    </source>
</evidence>
<dbReference type="GO" id="GO:0000287">
    <property type="term" value="F:magnesium ion binding"/>
    <property type="evidence" value="ECO:0007669"/>
    <property type="project" value="UniProtKB-UniRule"/>
</dbReference>
<dbReference type="Gene3D" id="3.20.20.70">
    <property type="entry name" value="Aldolase class I"/>
    <property type="match status" value="1"/>
</dbReference>
<evidence type="ECO:0000256" key="8">
    <source>
        <dbReference type="ARBA" id="ARBA00047851"/>
    </source>
</evidence>
<evidence type="ECO:0000313" key="15">
    <source>
        <dbReference type="Proteomes" id="UP000007721"/>
    </source>
</evidence>
<comment type="caution">
    <text evidence="10">Lacks conserved residue(s) required for the propagation of feature annotation.</text>
</comment>
<comment type="catalytic activity">
    <reaction evidence="8 10 11">
        <text>2-(2-carboxy-4-methylthiazol-5-yl)ethyl phosphate + 4-amino-2-methyl-5-(diphosphooxymethyl)pyrimidine + 2 H(+) = thiamine phosphate + CO2 + diphosphate</text>
        <dbReference type="Rhea" id="RHEA:47848"/>
        <dbReference type="ChEBI" id="CHEBI:15378"/>
        <dbReference type="ChEBI" id="CHEBI:16526"/>
        <dbReference type="ChEBI" id="CHEBI:33019"/>
        <dbReference type="ChEBI" id="CHEBI:37575"/>
        <dbReference type="ChEBI" id="CHEBI:57841"/>
        <dbReference type="ChEBI" id="CHEBI:62890"/>
        <dbReference type="EC" id="2.5.1.3"/>
    </reaction>
</comment>
<evidence type="ECO:0000256" key="4">
    <source>
        <dbReference type="ARBA" id="ARBA00022723"/>
    </source>
</evidence>
<comment type="pathway">
    <text evidence="2 10 12">Cofactor biosynthesis; thiamine diphosphate biosynthesis; thiamine phosphate from 4-amino-2-methyl-5-diphosphomethylpyrimidine and 4-methyl-5-(2-phosphoethyl)-thiazole: step 1/1.</text>
</comment>
<protein>
    <recommendedName>
        <fullName evidence="10">Thiamine-phosphate synthase</fullName>
        <shortName evidence="10">TP synthase</shortName>
        <shortName evidence="10">TPS</shortName>
        <ecNumber evidence="10">2.5.1.3</ecNumber>
    </recommendedName>
    <alternativeName>
        <fullName evidence="10">Thiamine-phosphate pyrophosphorylase</fullName>
        <shortName evidence="10">TMP pyrophosphorylase</shortName>
        <shortName evidence="10">TMP-PPase</shortName>
    </alternativeName>
</protein>
<dbReference type="InterPro" id="IPR013785">
    <property type="entry name" value="Aldolase_TIM"/>
</dbReference>
<keyword evidence="15" id="KW-1185">Reference proteome</keyword>
<evidence type="ECO:0000256" key="1">
    <source>
        <dbReference type="ARBA" id="ARBA00003814"/>
    </source>
</evidence>
<dbReference type="PANTHER" id="PTHR20857">
    <property type="entry name" value="THIAMINE-PHOSPHATE PYROPHOSPHORYLASE"/>
    <property type="match status" value="1"/>
</dbReference>
<feature type="binding site" evidence="10">
    <location>
        <begin position="42"/>
        <end position="46"/>
    </location>
    <ligand>
        <name>4-amino-2-methyl-5-(diphosphooxymethyl)pyrimidine</name>
        <dbReference type="ChEBI" id="CHEBI:57841"/>
    </ligand>
</feature>
<dbReference type="GO" id="GO:0009229">
    <property type="term" value="P:thiamine diphosphate biosynthetic process"/>
    <property type="evidence" value="ECO:0007669"/>
    <property type="project" value="UniProtKB-UniRule"/>
</dbReference>
<keyword evidence="4 10" id="KW-0479">Metal-binding</keyword>
<evidence type="ECO:0000256" key="7">
    <source>
        <dbReference type="ARBA" id="ARBA00047334"/>
    </source>
</evidence>
<organism evidence="14 15">
    <name type="scientific">Geotalea daltonii (strain DSM 22248 / JCM 15807 / FRC-32)</name>
    <name type="common">Geobacter daltonii</name>
    <dbReference type="NCBI Taxonomy" id="316067"/>
    <lineage>
        <taxon>Bacteria</taxon>
        <taxon>Pseudomonadati</taxon>
        <taxon>Thermodesulfobacteriota</taxon>
        <taxon>Desulfuromonadia</taxon>
        <taxon>Geobacterales</taxon>
        <taxon>Geobacteraceae</taxon>
        <taxon>Geotalea</taxon>
    </lineage>
</organism>
<comment type="cofactor">
    <cofactor evidence="10">
        <name>Mg(2+)</name>
        <dbReference type="ChEBI" id="CHEBI:18420"/>
    </cofactor>
    <text evidence="10">Binds 1 Mg(2+) ion per subunit.</text>
</comment>
<dbReference type="Pfam" id="PF02581">
    <property type="entry name" value="TMP-TENI"/>
    <property type="match status" value="1"/>
</dbReference>
<feature type="binding site" evidence="10">
    <location>
        <position position="170"/>
    </location>
    <ligand>
        <name>2-[(2R,5Z)-2-carboxy-4-methylthiazol-5(2H)-ylidene]ethyl phosphate</name>
        <dbReference type="ChEBI" id="CHEBI:62899"/>
    </ligand>
</feature>
<proteinExistence type="inferred from homology"/>
<dbReference type="GO" id="GO:0009228">
    <property type="term" value="P:thiamine biosynthetic process"/>
    <property type="evidence" value="ECO:0007669"/>
    <property type="project" value="UniProtKB-KW"/>
</dbReference>
<dbReference type="HAMAP" id="MF_00097">
    <property type="entry name" value="TMP_synthase"/>
    <property type="match status" value="1"/>
</dbReference>
<comment type="function">
    <text evidence="1 10">Condenses 4-methyl-5-(beta-hydroxyethyl)thiazole monophosphate (THZ-P) and 2-methyl-4-amino-5-hydroxymethyl pyrimidine pyrophosphate (HMP-PP) to form thiamine monophosphate (TMP).</text>
</comment>
<feature type="binding site" evidence="10">
    <location>
        <position position="74"/>
    </location>
    <ligand>
        <name>4-amino-2-methyl-5-(diphosphooxymethyl)pyrimidine</name>
        <dbReference type="ChEBI" id="CHEBI:57841"/>
    </ligand>
</feature>
<name>B9M5W3_GEODF</name>
<feature type="domain" description="Thiamine phosphate synthase/TenI" evidence="13">
    <location>
        <begin position="12"/>
        <end position="193"/>
    </location>
</feature>
<dbReference type="NCBIfam" id="TIGR00693">
    <property type="entry name" value="thiE"/>
    <property type="match status" value="1"/>
</dbReference>
<dbReference type="PANTHER" id="PTHR20857:SF15">
    <property type="entry name" value="THIAMINE-PHOSPHATE SYNTHASE"/>
    <property type="match status" value="1"/>
</dbReference>
<evidence type="ECO:0000256" key="5">
    <source>
        <dbReference type="ARBA" id="ARBA00022842"/>
    </source>
</evidence>
<evidence type="ECO:0000313" key="14">
    <source>
        <dbReference type="EMBL" id="ACM19944.1"/>
    </source>
</evidence>
<dbReference type="UniPathway" id="UPA00060">
    <property type="reaction ID" value="UER00141"/>
</dbReference>